<organism evidence="2 3">
    <name type="scientific">Treponema primitia (strain ATCC BAA-887 / DSM 12427 / ZAS-2)</name>
    <dbReference type="NCBI Taxonomy" id="545694"/>
    <lineage>
        <taxon>Bacteria</taxon>
        <taxon>Pseudomonadati</taxon>
        <taxon>Spirochaetota</taxon>
        <taxon>Spirochaetia</taxon>
        <taxon>Spirochaetales</taxon>
        <taxon>Treponemataceae</taxon>
        <taxon>Treponema</taxon>
    </lineage>
</organism>
<gene>
    <name evidence="2" type="ordered locus">TREPR_2904</name>
</gene>
<dbReference type="PANTHER" id="PTHR41317">
    <property type="entry name" value="PD-(D_E)XK NUCLEASE FAMILY TRANSPOSASE"/>
    <property type="match status" value="1"/>
</dbReference>
<protein>
    <recommendedName>
        <fullName evidence="4">PD-(D/E)XK nuclease family transposase</fullName>
    </recommendedName>
</protein>
<feature type="region of interest" description="Disordered" evidence="1">
    <location>
        <begin position="1"/>
        <end position="27"/>
    </location>
</feature>
<dbReference type="KEGG" id="tpi:TREPR_2904"/>
<dbReference type="Proteomes" id="UP000009223">
    <property type="component" value="Chromosome"/>
</dbReference>
<evidence type="ECO:0000256" key="1">
    <source>
        <dbReference type="SAM" id="MobiDB-lite"/>
    </source>
</evidence>
<dbReference type="AlphaFoldDB" id="F5YP90"/>
<accession>F5YP90</accession>
<dbReference type="PANTHER" id="PTHR41317:SF1">
    <property type="entry name" value="PD-(D_E)XK NUCLEASE FAMILY TRANSPOSASE"/>
    <property type="match status" value="1"/>
</dbReference>
<reference evidence="3" key="1">
    <citation type="submission" date="2009-12" db="EMBL/GenBank/DDBJ databases">
        <title>Complete sequence of Treponema primitia strain ZAS-2.</title>
        <authorList>
            <person name="Tetu S.G."/>
            <person name="Matson E."/>
            <person name="Ren Q."/>
            <person name="Seshadri R."/>
            <person name="Elbourne L."/>
            <person name="Hassan K.A."/>
            <person name="Durkin A."/>
            <person name="Radune D."/>
            <person name="Mohamoud Y."/>
            <person name="Shay R."/>
            <person name="Jin S."/>
            <person name="Zhang X."/>
            <person name="Lucey K."/>
            <person name="Ballor N.R."/>
            <person name="Ottesen E."/>
            <person name="Rosenthal R."/>
            <person name="Allen A."/>
            <person name="Leadbetter J.R."/>
            <person name="Paulsen I.T."/>
        </authorList>
    </citation>
    <scope>NUCLEOTIDE SEQUENCE [LARGE SCALE GENOMIC DNA]</scope>
    <source>
        <strain evidence="3">ATCC BAA-887 / DSM 12427 / ZAS-2</strain>
    </source>
</reference>
<evidence type="ECO:0008006" key="4">
    <source>
        <dbReference type="Google" id="ProtNLM"/>
    </source>
</evidence>
<evidence type="ECO:0000313" key="2">
    <source>
        <dbReference type="EMBL" id="AEF85548.1"/>
    </source>
</evidence>
<keyword evidence="3" id="KW-1185">Reference proteome</keyword>
<dbReference type="OrthoDB" id="9803508at2"/>
<sequence length="306" mass="34961">MIDTNPSQNPENTGLKKRVQLSPEDDPLDITRDPVFKAVLTRETPESRNALRCLVSAAIGQPVTVISVVANEPPVNDIRDRQIRYDISIRFNDGNLGNIEMTLYPDTHEHLRQECHLAWLFATQDIRGIEHRYGDLQPAYQISLLGENLHKDDVLVHRFRYYDPEHNLSFGGLTSIIDIELPKAEQFLAKPVSGMTEIERWAVFFRYIQDFEQRELINDLLDQEEGLAMATAELLTVSKDDEMRARLESQLKNQLDWQSGMVNAKQDGEAVGYEKAKREYTGIIGEKDAKIQALEQKLRDLGLTAE</sequence>
<evidence type="ECO:0000313" key="3">
    <source>
        <dbReference type="Proteomes" id="UP000009223"/>
    </source>
</evidence>
<proteinExistence type="predicted"/>
<feature type="compositionally biased region" description="Polar residues" evidence="1">
    <location>
        <begin position="1"/>
        <end position="12"/>
    </location>
</feature>
<dbReference type="RefSeq" id="WP_015707341.1">
    <property type="nucleotide sequence ID" value="NC_015578.1"/>
</dbReference>
<name>F5YP90_TREPZ</name>
<dbReference type="EMBL" id="CP001843">
    <property type="protein sequence ID" value="AEF85548.1"/>
    <property type="molecule type" value="Genomic_DNA"/>
</dbReference>
<dbReference type="Pfam" id="PF12784">
    <property type="entry name" value="PDDEXK_2"/>
    <property type="match status" value="1"/>
</dbReference>
<reference evidence="2 3" key="2">
    <citation type="journal article" date="2011" name="ISME J.">
        <title>RNA-seq reveals cooperative metabolic interactions between two termite-gut spirochete species in co-culture.</title>
        <authorList>
            <person name="Rosenthal A.Z."/>
            <person name="Matson E.G."/>
            <person name="Eldar A."/>
            <person name="Leadbetter J.R."/>
        </authorList>
    </citation>
    <scope>NUCLEOTIDE SEQUENCE [LARGE SCALE GENOMIC DNA]</scope>
    <source>
        <strain evidence="3">ATCC BAA-887 / DSM 12427 / ZAS-2</strain>
    </source>
</reference>
<dbReference type="HOGENOM" id="CLU_076608_0_0_12"/>